<dbReference type="AlphaFoldDB" id="A0A368G905"/>
<dbReference type="OrthoDB" id="5867869at2759"/>
<organism evidence="2 3">
    <name type="scientific">Ancylostoma caninum</name>
    <name type="common">Dog hookworm</name>
    <dbReference type="NCBI Taxonomy" id="29170"/>
    <lineage>
        <taxon>Eukaryota</taxon>
        <taxon>Metazoa</taxon>
        <taxon>Ecdysozoa</taxon>
        <taxon>Nematoda</taxon>
        <taxon>Chromadorea</taxon>
        <taxon>Rhabditida</taxon>
        <taxon>Rhabditina</taxon>
        <taxon>Rhabditomorpha</taxon>
        <taxon>Strongyloidea</taxon>
        <taxon>Ancylostomatidae</taxon>
        <taxon>Ancylostomatinae</taxon>
        <taxon>Ancylostoma</taxon>
    </lineage>
</organism>
<dbReference type="EMBL" id="JOJR01000264">
    <property type="protein sequence ID" value="RCN40832.1"/>
    <property type="molecule type" value="Genomic_DNA"/>
</dbReference>
<keyword evidence="1" id="KW-0472">Membrane</keyword>
<evidence type="ECO:0000256" key="1">
    <source>
        <dbReference type="SAM" id="Phobius"/>
    </source>
</evidence>
<comment type="caution">
    <text evidence="2">The sequence shown here is derived from an EMBL/GenBank/DDBJ whole genome shotgun (WGS) entry which is preliminary data.</text>
</comment>
<evidence type="ECO:0000313" key="3">
    <source>
        <dbReference type="Proteomes" id="UP000252519"/>
    </source>
</evidence>
<proteinExistence type="predicted"/>
<dbReference type="Proteomes" id="UP000252519">
    <property type="component" value="Unassembled WGS sequence"/>
</dbReference>
<gene>
    <name evidence="2" type="ORF">ANCCAN_13243</name>
</gene>
<keyword evidence="3" id="KW-1185">Reference proteome</keyword>
<protein>
    <submittedName>
        <fullName evidence="2">Uncharacterized protein</fullName>
    </submittedName>
</protein>
<feature type="transmembrane region" description="Helical" evidence="1">
    <location>
        <begin position="95"/>
        <end position="115"/>
    </location>
</feature>
<reference evidence="2 3" key="1">
    <citation type="submission" date="2014-10" db="EMBL/GenBank/DDBJ databases">
        <title>Draft genome of the hookworm Ancylostoma caninum.</title>
        <authorList>
            <person name="Mitreva M."/>
        </authorList>
    </citation>
    <scope>NUCLEOTIDE SEQUENCE [LARGE SCALE GENOMIC DNA]</scope>
    <source>
        <strain evidence="2 3">Baltimore</strain>
    </source>
</reference>
<keyword evidence="1" id="KW-0812">Transmembrane</keyword>
<sequence length="136" mass="15251">MNCTDLRDCDTILAYCHPVKRVCCHVGVTKLDGTRHDTGSACQGTCEDKLLFNKKVPQYCVATKTGSGGIGQCYVSPYVRVRDKDRTANPVYKTVMIISGVLTLVFAFLAVIMFVNYRSKNFCDKYTPKKKKVCFE</sequence>
<keyword evidence="1" id="KW-1133">Transmembrane helix</keyword>
<dbReference type="STRING" id="29170.A0A368G905"/>
<name>A0A368G905_ANCCA</name>
<accession>A0A368G905</accession>
<evidence type="ECO:0000313" key="2">
    <source>
        <dbReference type="EMBL" id="RCN40832.1"/>
    </source>
</evidence>